<reference evidence="2" key="1">
    <citation type="journal article" date="2013" name="Genetics">
        <title>The draft genome and transcriptome of Panagrellus redivivus are shaped by the harsh demands of a free-living lifestyle.</title>
        <authorList>
            <person name="Srinivasan J."/>
            <person name="Dillman A.R."/>
            <person name="Macchietto M.G."/>
            <person name="Heikkinen L."/>
            <person name="Lakso M."/>
            <person name="Fracchia K.M."/>
            <person name="Antoshechkin I."/>
            <person name="Mortazavi A."/>
            <person name="Wong G."/>
            <person name="Sternberg P.W."/>
        </authorList>
    </citation>
    <scope>NUCLEOTIDE SEQUENCE [LARGE SCALE GENOMIC DNA]</scope>
    <source>
        <strain evidence="2">MT8872</strain>
    </source>
</reference>
<name>A0A7E4ZYK4_PANRE</name>
<keyword evidence="2" id="KW-1185">Reference proteome</keyword>
<evidence type="ECO:0000256" key="1">
    <source>
        <dbReference type="SAM" id="MobiDB-lite"/>
    </source>
</evidence>
<sequence>MGLACHRSVSNGLRRQWRRFQYVMCSLAATNLQGGVRDGKSKQKRHNDDDWGQDTGDPTPETIDNG</sequence>
<evidence type="ECO:0000313" key="3">
    <source>
        <dbReference type="WBParaSite" id="Pan_g3739.t1"/>
    </source>
</evidence>
<dbReference type="WBParaSite" id="Pan_g3739.t1">
    <property type="protein sequence ID" value="Pan_g3739.t1"/>
    <property type="gene ID" value="Pan_g3739"/>
</dbReference>
<dbReference type="AlphaFoldDB" id="A0A7E4ZYK4"/>
<reference evidence="3" key="2">
    <citation type="submission" date="2020-10" db="UniProtKB">
        <authorList>
            <consortium name="WormBaseParasite"/>
        </authorList>
    </citation>
    <scope>IDENTIFICATION</scope>
</reference>
<dbReference type="Proteomes" id="UP000492821">
    <property type="component" value="Unassembled WGS sequence"/>
</dbReference>
<proteinExistence type="predicted"/>
<protein>
    <submittedName>
        <fullName evidence="3">Uncharacterized protein</fullName>
    </submittedName>
</protein>
<feature type="region of interest" description="Disordered" evidence="1">
    <location>
        <begin position="33"/>
        <end position="66"/>
    </location>
</feature>
<feature type="compositionally biased region" description="Basic and acidic residues" evidence="1">
    <location>
        <begin position="37"/>
        <end position="49"/>
    </location>
</feature>
<evidence type="ECO:0000313" key="2">
    <source>
        <dbReference type="Proteomes" id="UP000492821"/>
    </source>
</evidence>
<accession>A0A7E4ZYK4</accession>
<organism evidence="2 3">
    <name type="scientific">Panagrellus redivivus</name>
    <name type="common">Microworm</name>
    <dbReference type="NCBI Taxonomy" id="6233"/>
    <lineage>
        <taxon>Eukaryota</taxon>
        <taxon>Metazoa</taxon>
        <taxon>Ecdysozoa</taxon>
        <taxon>Nematoda</taxon>
        <taxon>Chromadorea</taxon>
        <taxon>Rhabditida</taxon>
        <taxon>Tylenchina</taxon>
        <taxon>Panagrolaimomorpha</taxon>
        <taxon>Panagrolaimoidea</taxon>
        <taxon>Panagrolaimidae</taxon>
        <taxon>Panagrellus</taxon>
    </lineage>
</organism>